<comment type="similarity">
    <text evidence="6">Belongs to the binding-protein-dependent transport system permease family.</text>
</comment>
<dbReference type="EMBL" id="JBHSQL010000016">
    <property type="protein sequence ID" value="MFC6151152.1"/>
    <property type="molecule type" value="Genomic_DNA"/>
</dbReference>
<feature type="transmembrane region" description="Helical" evidence="6">
    <location>
        <begin position="104"/>
        <end position="122"/>
    </location>
</feature>
<dbReference type="PANTHER" id="PTHR30177:SF4">
    <property type="entry name" value="OSMOPROTECTANT IMPORT PERMEASE PROTEIN OSMW"/>
    <property type="match status" value="1"/>
</dbReference>
<dbReference type="RefSeq" id="WP_228552711.1">
    <property type="nucleotide sequence ID" value="NZ_JBHSQL010000016.1"/>
</dbReference>
<dbReference type="PROSITE" id="PS50928">
    <property type="entry name" value="ABC_TM1"/>
    <property type="match status" value="1"/>
</dbReference>
<dbReference type="Gene3D" id="1.10.3720.10">
    <property type="entry name" value="MetI-like"/>
    <property type="match status" value="1"/>
</dbReference>
<keyword evidence="4 6" id="KW-1133">Transmembrane helix</keyword>
<keyword evidence="5 6" id="KW-0472">Membrane</keyword>
<evidence type="ECO:0000313" key="9">
    <source>
        <dbReference type="Proteomes" id="UP001596097"/>
    </source>
</evidence>
<evidence type="ECO:0000256" key="4">
    <source>
        <dbReference type="ARBA" id="ARBA00022989"/>
    </source>
</evidence>
<evidence type="ECO:0000259" key="7">
    <source>
        <dbReference type="PROSITE" id="PS50928"/>
    </source>
</evidence>
<feature type="transmembrane region" description="Helical" evidence="6">
    <location>
        <begin position="206"/>
        <end position="226"/>
    </location>
</feature>
<comment type="caution">
    <text evidence="8">The sequence shown here is derived from an EMBL/GenBank/DDBJ whole genome shotgun (WGS) entry which is preliminary data.</text>
</comment>
<gene>
    <name evidence="8" type="ORF">ACFPYK_17240</name>
</gene>
<protein>
    <submittedName>
        <fullName evidence="8">ABC transporter permease</fullName>
    </submittedName>
</protein>
<accession>A0ABW1QQT7</accession>
<evidence type="ECO:0000256" key="5">
    <source>
        <dbReference type="ARBA" id="ARBA00023136"/>
    </source>
</evidence>
<evidence type="ECO:0000256" key="1">
    <source>
        <dbReference type="ARBA" id="ARBA00004141"/>
    </source>
</evidence>
<keyword evidence="9" id="KW-1185">Reference proteome</keyword>
<feature type="transmembrane region" description="Helical" evidence="6">
    <location>
        <begin position="78"/>
        <end position="98"/>
    </location>
</feature>
<reference evidence="9" key="1">
    <citation type="journal article" date="2019" name="Int. J. Syst. Evol. Microbiol.">
        <title>The Global Catalogue of Microorganisms (GCM) 10K type strain sequencing project: providing services to taxonomists for standard genome sequencing and annotation.</title>
        <authorList>
            <consortium name="The Broad Institute Genomics Platform"/>
            <consortium name="The Broad Institute Genome Sequencing Center for Infectious Disease"/>
            <person name="Wu L."/>
            <person name="Ma J."/>
        </authorList>
    </citation>
    <scope>NUCLEOTIDE SEQUENCE [LARGE SCALE GENOMIC DNA]</scope>
    <source>
        <strain evidence="9">CGMCC 4.7198</strain>
    </source>
</reference>
<dbReference type="InterPro" id="IPR035906">
    <property type="entry name" value="MetI-like_sf"/>
</dbReference>
<organism evidence="8 9">
    <name type="scientific">Mumia xiangluensis</name>
    <dbReference type="NCBI Taxonomy" id="1678900"/>
    <lineage>
        <taxon>Bacteria</taxon>
        <taxon>Bacillati</taxon>
        <taxon>Actinomycetota</taxon>
        <taxon>Actinomycetes</taxon>
        <taxon>Propionibacteriales</taxon>
        <taxon>Nocardioidaceae</taxon>
        <taxon>Mumia</taxon>
    </lineage>
</organism>
<sequence length="239" mass="24916">MSLAAGVLPHAVVAADPPCYSRAVNAWVCPEYVTRYAPELWDATVQHILLTVASVVLGFVLAVALALVARRRARLRSVLLGSTTLVYTIPSLAMFSLLAQATGLSATTVVIGLALYSLSILVRNVLAGLDGVPDEVVEAATGLGYGRVRLLLRIEAPLALPVVMAGLRVATVSTVALVTLGTIVAYGGLGNMLANGLDDSFKAQVLTTSVLCVVLAVVLDLLIVAFTRLVTPWTRGAAV</sequence>
<dbReference type="PANTHER" id="PTHR30177">
    <property type="entry name" value="GLYCINE BETAINE/L-PROLINE TRANSPORT SYSTEM PERMEASE PROTEIN PROW"/>
    <property type="match status" value="1"/>
</dbReference>
<evidence type="ECO:0000256" key="3">
    <source>
        <dbReference type="ARBA" id="ARBA00022692"/>
    </source>
</evidence>
<dbReference type="InterPro" id="IPR051204">
    <property type="entry name" value="ABC_transp_perm/SBD"/>
</dbReference>
<feature type="domain" description="ABC transmembrane type-1" evidence="7">
    <location>
        <begin position="44"/>
        <end position="223"/>
    </location>
</feature>
<feature type="transmembrane region" description="Helical" evidence="6">
    <location>
        <begin position="47"/>
        <end position="69"/>
    </location>
</feature>
<dbReference type="Pfam" id="PF00528">
    <property type="entry name" value="BPD_transp_1"/>
    <property type="match status" value="1"/>
</dbReference>
<evidence type="ECO:0000256" key="6">
    <source>
        <dbReference type="RuleBase" id="RU363032"/>
    </source>
</evidence>
<feature type="transmembrane region" description="Helical" evidence="6">
    <location>
        <begin position="158"/>
        <end position="186"/>
    </location>
</feature>
<name>A0ABW1QQT7_9ACTN</name>
<evidence type="ECO:0000313" key="8">
    <source>
        <dbReference type="EMBL" id="MFC6151152.1"/>
    </source>
</evidence>
<proteinExistence type="inferred from homology"/>
<dbReference type="Proteomes" id="UP001596097">
    <property type="component" value="Unassembled WGS sequence"/>
</dbReference>
<keyword evidence="3 6" id="KW-0812">Transmembrane</keyword>
<dbReference type="SUPFAM" id="SSF161098">
    <property type="entry name" value="MetI-like"/>
    <property type="match status" value="1"/>
</dbReference>
<dbReference type="CDD" id="cd06261">
    <property type="entry name" value="TM_PBP2"/>
    <property type="match status" value="1"/>
</dbReference>
<dbReference type="InterPro" id="IPR000515">
    <property type="entry name" value="MetI-like"/>
</dbReference>
<evidence type="ECO:0000256" key="2">
    <source>
        <dbReference type="ARBA" id="ARBA00022448"/>
    </source>
</evidence>
<keyword evidence="2 6" id="KW-0813">Transport</keyword>
<comment type="subcellular location">
    <subcellularLocation>
        <location evidence="6">Cell membrane</location>
        <topology evidence="6">Multi-pass membrane protein</topology>
    </subcellularLocation>
    <subcellularLocation>
        <location evidence="1">Membrane</location>
        <topology evidence="1">Multi-pass membrane protein</topology>
    </subcellularLocation>
</comment>